<protein>
    <recommendedName>
        <fullName evidence="2">Actin</fullName>
    </recommendedName>
</protein>
<dbReference type="Pfam" id="PF00022">
    <property type="entry name" value="Actin"/>
    <property type="match status" value="1"/>
</dbReference>
<evidence type="ECO:0000256" key="3">
    <source>
        <dbReference type="ARBA" id="ARBA00049360"/>
    </source>
</evidence>
<dbReference type="FunFam" id="3.30.420.40:FF:000058">
    <property type="entry name" value="Putative actin-related protein 5"/>
    <property type="match status" value="1"/>
</dbReference>
<comment type="similarity">
    <text evidence="4">Belongs to the actin family.</text>
</comment>
<dbReference type="Proteomes" id="UP000095009">
    <property type="component" value="Unassembled WGS sequence"/>
</dbReference>
<dbReference type="AlphaFoldDB" id="A0A1E3PF79"/>
<organism evidence="6 7">
    <name type="scientific">Nadsonia fulvescens var. elongata DSM 6958</name>
    <dbReference type="NCBI Taxonomy" id="857566"/>
    <lineage>
        <taxon>Eukaryota</taxon>
        <taxon>Fungi</taxon>
        <taxon>Dikarya</taxon>
        <taxon>Ascomycota</taxon>
        <taxon>Saccharomycotina</taxon>
        <taxon>Dipodascomycetes</taxon>
        <taxon>Dipodascales</taxon>
        <taxon>Dipodascales incertae sedis</taxon>
        <taxon>Nadsonia</taxon>
    </lineage>
</organism>
<evidence type="ECO:0000256" key="4">
    <source>
        <dbReference type="RuleBase" id="RU000487"/>
    </source>
</evidence>
<dbReference type="PANTHER" id="PTHR11937">
    <property type="entry name" value="ACTIN"/>
    <property type="match status" value="1"/>
</dbReference>
<dbReference type="CDD" id="cd13395">
    <property type="entry name" value="ASKHA_NBD_Arp4_ACTL6-like"/>
    <property type="match status" value="1"/>
</dbReference>
<dbReference type="OrthoDB" id="5132116at2759"/>
<dbReference type="InterPro" id="IPR020902">
    <property type="entry name" value="Actin/actin-like_CS"/>
</dbReference>
<comment type="catalytic activity">
    <reaction evidence="3">
        <text>ATP + H2O = ADP + phosphate + H(+)</text>
        <dbReference type="Rhea" id="RHEA:13065"/>
        <dbReference type="ChEBI" id="CHEBI:15377"/>
        <dbReference type="ChEBI" id="CHEBI:15378"/>
        <dbReference type="ChEBI" id="CHEBI:30616"/>
        <dbReference type="ChEBI" id="CHEBI:43474"/>
        <dbReference type="ChEBI" id="CHEBI:456216"/>
    </reaction>
</comment>
<feature type="region of interest" description="Disordered" evidence="5">
    <location>
        <begin position="351"/>
        <end position="393"/>
    </location>
</feature>
<dbReference type="Gene3D" id="3.30.420.40">
    <property type="match status" value="3"/>
</dbReference>
<evidence type="ECO:0000313" key="7">
    <source>
        <dbReference type="Proteomes" id="UP000095009"/>
    </source>
</evidence>
<sequence length="540" mass="59873">MASTSAPAIYGGDEVSALVIDTGSSWTRVGFAGEDAPKAVIPTYYGMRTTDVRNESTTEDKIEDKDKDGDLEMKDASPENSLEQKNTKKSRFIGDESLHLPRSDCEIISPMEDGCVSDWDAITEIWDYALTHQLRVDPTEHPLLLTEQVWNSQENRKRAMEIVFEEINVPAFYLAKSAVCSSFASGKANSLIVDVGSAVASVTPVIDGLVLNKPACHTKYAGDYLNGKIFDMLVEQNVSINPRYLIQSKTQVEPGQPSIFKRKSVLESMKITESYHKFQSKLVLEEWKETMSQALPFAYTGAEQEEPVYEDRLFEFPDGYASVMSEVRFKTTEFLFDPEIIEEATDFRPASSTTDFIRTNEKREITMEDDEVKSDTERETTADKPLPDNTIAKTSTDANVIPSITATEAATAQPSIEGAINNEFSAPGRRPHNLGLSSLIIDTINSCDVDVRSHLANNIVLTGGTTLIPGLADRVNNDVQAALAGLKVRIYAPGNTIERKHSAWIGGSILASLGTFHQLWVSKKEYEEVGIDKLLEKRFR</sequence>
<evidence type="ECO:0000256" key="5">
    <source>
        <dbReference type="SAM" id="MobiDB-lite"/>
    </source>
</evidence>
<dbReference type="Gene3D" id="3.90.640.10">
    <property type="entry name" value="Actin, Chain A, domain 4"/>
    <property type="match status" value="1"/>
</dbReference>
<evidence type="ECO:0000313" key="6">
    <source>
        <dbReference type="EMBL" id="ODQ64086.1"/>
    </source>
</evidence>
<comment type="function">
    <text evidence="1">Actins are highly conserved proteins that are involved in various types of cell motility and are ubiquitously expressed in all eukaryotic cells.</text>
</comment>
<dbReference type="STRING" id="857566.A0A1E3PF79"/>
<evidence type="ECO:0000256" key="1">
    <source>
        <dbReference type="ARBA" id="ARBA00003520"/>
    </source>
</evidence>
<dbReference type="PROSITE" id="PS00432">
    <property type="entry name" value="ACTINS_2"/>
    <property type="match status" value="1"/>
</dbReference>
<dbReference type="EMBL" id="KV454413">
    <property type="protein sequence ID" value="ODQ64086.1"/>
    <property type="molecule type" value="Genomic_DNA"/>
</dbReference>
<name>A0A1E3PF79_9ASCO</name>
<dbReference type="InterPro" id="IPR043129">
    <property type="entry name" value="ATPase_NBD"/>
</dbReference>
<evidence type="ECO:0000256" key="2">
    <source>
        <dbReference type="ARBA" id="ARBA00019112"/>
    </source>
</evidence>
<feature type="compositionally biased region" description="Basic and acidic residues" evidence="5">
    <location>
        <begin position="51"/>
        <end position="77"/>
    </location>
</feature>
<feature type="compositionally biased region" description="Basic and acidic residues" evidence="5">
    <location>
        <begin position="373"/>
        <end position="386"/>
    </location>
</feature>
<proteinExistence type="inferred from homology"/>
<keyword evidence="7" id="KW-1185">Reference proteome</keyword>
<dbReference type="SMART" id="SM00268">
    <property type="entry name" value="ACTIN"/>
    <property type="match status" value="1"/>
</dbReference>
<dbReference type="PROSITE" id="PS01132">
    <property type="entry name" value="ACTINS_ACT_LIKE"/>
    <property type="match status" value="1"/>
</dbReference>
<feature type="region of interest" description="Disordered" evidence="5">
    <location>
        <begin position="51"/>
        <end position="88"/>
    </location>
</feature>
<dbReference type="InterPro" id="IPR004001">
    <property type="entry name" value="Actin_CS"/>
</dbReference>
<reference evidence="6 7" key="1">
    <citation type="journal article" date="2016" name="Proc. Natl. Acad. Sci. U.S.A.">
        <title>Comparative genomics of biotechnologically important yeasts.</title>
        <authorList>
            <person name="Riley R."/>
            <person name="Haridas S."/>
            <person name="Wolfe K.H."/>
            <person name="Lopes M.R."/>
            <person name="Hittinger C.T."/>
            <person name="Goeker M."/>
            <person name="Salamov A.A."/>
            <person name="Wisecaver J.H."/>
            <person name="Long T.M."/>
            <person name="Calvey C.H."/>
            <person name="Aerts A.L."/>
            <person name="Barry K.W."/>
            <person name="Choi C."/>
            <person name="Clum A."/>
            <person name="Coughlan A.Y."/>
            <person name="Deshpande S."/>
            <person name="Douglass A.P."/>
            <person name="Hanson S.J."/>
            <person name="Klenk H.-P."/>
            <person name="LaButti K.M."/>
            <person name="Lapidus A."/>
            <person name="Lindquist E.A."/>
            <person name="Lipzen A.M."/>
            <person name="Meier-Kolthoff J.P."/>
            <person name="Ohm R.A."/>
            <person name="Otillar R.P."/>
            <person name="Pangilinan J.L."/>
            <person name="Peng Y."/>
            <person name="Rokas A."/>
            <person name="Rosa C.A."/>
            <person name="Scheuner C."/>
            <person name="Sibirny A.A."/>
            <person name="Slot J.C."/>
            <person name="Stielow J.B."/>
            <person name="Sun H."/>
            <person name="Kurtzman C.P."/>
            <person name="Blackwell M."/>
            <person name="Grigoriev I.V."/>
            <person name="Jeffries T.W."/>
        </authorList>
    </citation>
    <scope>NUCLEOTIDE SEQUENCE [LARGE SCALE GENOMIC DNA]</scope>
    <source>
        <strain evidence="6 7">DSM 6958</strain>
    </source>
</reference>
<dbReference type="SUPFAM" id="SSF53067">
    <property type="entry name" value="Actin-like ATPase domain"/>
    <property type="match status" value="2"/>
</dbReference>
<gene>
    <name evidence="6" type="ORF">NADFUDRAFT_84099</name>
</gene>
<accession>A0A1E3PF79</accession>
<dbReference type="InterPro" id="IPR004000">
    <property type="entry name" value="Actin"/>
</dbReference>